<proteinExistence type="predicted"/>
<dbReference type="EMBL" id="KN838779">
    <property type="protein sequence ID" value="KIJ94769.1"/>
    <property type="molecule type" value="Genomic_DNA"/>
</dbReference>
<reference evidence="1 2" key="1">
    <citation type="submission" date="2014-04" db="EMBL/GenBank/DDBJ databases">
        <authorList>
            <consortium name="DOE Joint Genome Institute"/>
            <person name="Kuo A."/>
            <person name="Kohler A."/>
            <person name="Nagy L.G."/>
            <person name="Floudas D."/>
            <person name="Copeland A."/>
            <person name="Barry K.W."/>
            <person name="Cichocki N."/>
            <person name="Veneault-Fourrey C."/>
            <person name="LaButti K."/>
            <person name="Lindquist E.A."/>
            <person name="Lipzen A."/>
            <person name="Lundell T."/>
            <person name="Morin E."/>
            <person name="Murat C."/>
            <person name="Sun H."/>
            <person name="Tunlid A."/>
            <person name="Henrissat B."/>
            <person name="Grigoriev I.V."/>
            <person name="Hibbett D.S."/>
            <person name="Martin F."/>
            <person name="Nordberg H.P."/>
            <person name="Cantor M.N."/>
            <person name="Hua S.X."/>
        </authorList>
    </citation>
    <scope>NUCLEOTIDE SEQUENCE [LARGE SCALE GENOMIC DNA]</scope>
    <source>
        <strain evidence="1 2">LaAM-08-1</strain>
    </source>
</reference>
<dbReference type="Proteomes" id="UP000054477">
    <property type="component" value="Unassembled WGS sequence"/>
</dbReference>
<name>A0A0C9WJI8_9AGAR</name>
<dbReference type="HOGENOM" id="CLU_2210467_0_0_1"/>
<keyword evidence="2" id="KW-1185">Reference proteome</keyword>
<sequence length="107" mass="12285">MPFFGLSSSSIYKSSRTIIILSSQYSSSEKVSHSNRLGDVELILQCFSLTSFQLFIRWRMQLVSEKLRRGCDWREQLFRYANIIRGGFAVLNMASYVTSCSTKVPVQ</sequence>
<evidence type="ECO:0000313" key="2">
    <source>
        <dbReference type="Proteomes" id="UP000054477"/>
    </source>
</evidence>
<gene>
    <name evidence="1" type="ORF">K443DRAFT_683509</name>
</gene>
<accession>A0A0C9WJI8</accession>
<dbReference type="AlphaFoldDB" id="A0A0C9WJI8"/>
<reference evidence="2" key="2">
    <citation type="submission" date="2015-01" db="EMBL/GenBank/DDBJ databases">
        <title>Evolutionary Origins and Diversification of the Mycorrhizal Mutualists.</title>
        <authorList>
            <consortium name="DOE Joint Genome Institute"/>
            <consortium name="Mycorrhizal Genomics Consortium"/>
            <person name="Kohler A."/>
            <person name="Kuo A."/>
            <person name="Nagy L.G."/>
            <person name="Floudas D."/>
            <person name="Copeland A."/>
            <person name="Barry K.W."/>
            <person name="Cichocki N."/>
            <person name="Veneault-Fourrey C."/>
            <person name="LaButti K."/>
            <person name="Lindquist E.A."/>
            <person name="Lipzen A."/>
            <person name="Lundell T."/>
            <person name="Morin E."/>
            <person name="Murat C."/>
            <person name="Riley R."/>
            <person name="Ohm R."/>
            <person name="Sun H."/>
            <person name="Tunlid A."/>
            <person name="Henrissat B."/>
            <person name="Grigoriev I.V."/>
            <person name="Hibbett D.S."/>
            <person name="Martin F."/>
        </authorList>
    </citation>
    <scope>NUCLEOTIDE SEQUENCE [LARGE SCALE GENOMIC DNA]</scope>
    <source>
        <strain evidence="2">LaAM-08-1</strain>
    </source>
</reference>
<organism evidence="1 2">
    <name type="scientific">Laccaria amethystina LaAM-08-1</name>
    <dbReference type="NCBI Taxonomy" id="1095629"/>
    <lineage>
        <taxon>Eukaryota</taxon>
        <taxon>Fungi</taxon>
        <taxon>Dikarya</taxon>
        <taxon>Basidiomycota</taxon>
        <taxon>Agaricomycotina</taxon>
        <taxon>Agaricomycetes</taxon>
        <taxon>Agaricomycetidae</taxon>
        <taxon>Agaricales</taxon>
        <taxon>Agaricineae</taxon>
        <taxon>Hydnangiaceae</taxon>
        <taxon>Laccaria</taxon>
    </lineage>
</organism>
<evidence type="ECO:0000313" key="1">
    <source>
        <dbReference type="EMBL" id="KIJ94769.1"/>
    </source>
</evidence>
<protein>
    <submittedName>
        <fullName evidence="1">Uncharacterized protein</fullName>
    </submittedName>
</protein>